<dbReference type="OrthoDB" id="6930281at2759"/>
<proteinExistence type="predicted"/>
<dbReference type="GO" id="GO:0005634">
    <property type="term" value="C:nucleus"/>
    <property type="evidence" value="ECO:0007669"/>
    <property type="project" value="UniProtKB-SubCell"/>
</dbReference>
<dbReference type="PROSITE" id="PS51031">
    <property type="entry name" value="BESS"/>
    <property type="match status" value="1"/>
</dbReference>
<feature type="compositionally biased region" description="Low complexity" evidence="2">
    <location>
        <begin position="88"/>
        <end position="101"/>
    </location>
</feature>
<keyword evidence="5" id="KW-1185">Reference proteome</keyword>
<comment type="subcellular location">
    <subcellularLocation>
        <location evidence="1">Nucleus</location>
    </subcellularLocation>
</comment>
<evidence type="ECO:0000313" key="4">
    <source>
        <dbReference type="EMBL" id="CAH2215960.1"/>
    </source>
</evidence>
<feature type="compositionally biased region" description="Low complexity" evidence="2">
    <location>
        <begin position="63"/>
        <end position="78"/>
    </location>
</feature>
<evidence type="ECO:0000259" key="3">
    <source>
        <dbReference type="PROSITE" id="PS51031"/>
    </source>
</evidence>
<feature type="region of interest" description="Disordered" evidence="2">
    <location>
        <begin position="58"/>
        <end position="101"/>
    </location>
</feature>
<comment type="caution">
    <text evidence="4">The sequence shown here is derived from an EMBL/GenBank/DDBJ whole genome shotgun (WGS) entry which is preliminary data.</text>
</comment>
<gene>
    <name evidence="4" type="primary">jg26461</name>
    <name evidence="4" type="ORF">PAEG_LOCUS4039</name>
</gene>
<evidence type="ECO:0000256" key="1">
    <source>
        <dbReference type="PROSITE-ProRule" id="PRU00371"/>
    </source>
</evidence>
<dbReference type="Pfam" id="PF02944">
    <property type="entry name" value="BESS"/>
    <property type="match status" value="1"/>
</dbReference>
<accession>A0A8S4QT37</accession>
<dbReference type="Proteomes" id="UP000838756">
    <property type="component" value="Unassembled WGS sequence"/>
</dbReference>
<name>A0A8S4QT37_9NEOP</name>
<feature type="domain" description="BESS" evidence="3">
    <location>
        <begin position="7"/>
        <end position="46"/>
    </location>
</feature>
<dbReference type="EMBL" id="CAKXAJ010013509">
    <property type="protein sequence ID" value="CAH2215960.1"/>
    <property type="molecule type" value="Genomic_DNA"/>
</dbReference>
<protein>
    <submittedName>
        <fullName evidence="4">Jg26461 protein</fullName>
    </submittedName>
</protein>
<dbReference type="AlphaFoldDB" id="A0A8S4QT37"/>
<evidence type="ECO:0000256" key="2">
    <source>
        <dbReference type="SAM" id="MobiDB-lite"/>
    </source>
</evidence>
<evidence type="ECO:0000313" key="5">
    <source>
        <dbReference type="Proteomes" id="UP000838756"/>
    </source>
</evidence>
<reference evidence="4" key="1">
    <citation type="submission" date="2022-03" db="EMBL/GenBank/DDBJ databases">
        <authorList>
            <person name="Lindestad O."/>
        </authorList>
    </citation>
    <scope>NUCLEOTIDE SEQUENCE</scope>
</reference>
<sequence length="177" mass="19930">MQNKCEYDEDVNFSQMIVPMLRKLNDDQKHFAKIEIMNVLQKAKSFYPFESSIHCQRSKSHVSYTQTPSPQSYYTYSPSPSPTMPIQSPVSTPVPATPSVTKKPQIIHQEIISTGQQTGAQFITGPAKQTIYLPLNTSAPSTSQTPMDSIQILDQSELLQYEQQPTAANYLSQLQEQ</sequence>
<dbReference type="InterPro" id="IPR004210">
    <property type="entry name" value="BESS_motif"/>
</dbReference>
<organism evidence="4 5">
    <name type="scientific">Pararge aegeria aegeria</name>
    <dbReference type="NCBI Taxonomy" id="348720"/>
    <lineage>
        <taxon>Eukaryota</taxon>
        <taxon>Metazoa</taxon>
        <taxon>Ecdysozoa</taxon>
        <taxon>Arthropoda</taxon>
        <taxon>Hexapoda</taxon>
        <taxon>Insecta</taxon>
        <taxon>Pterygota</taxon>
        <taxon>Neoptera</taxon>
        <taxon>Endopterygota</taxon>
        <taxon>Lepidoptera</taxon>
        <taxon>Glossata</taxon>
        <taxon>Ditrysia</taxon>
        <taxon>Papilionoidea</taxon>
        <taxon>Nymphalidae</taxon>
        <taxon>Satyrinae</taxon>
        <taxon>Satyrini</taxon>
        <taxon>Parargina</taxon>
        <taxon>Pararge</taxon>
    </lineage>
</organism>
<keyword evidence="1" id="KW-0539">Nucleus</keyword>
<dbReference type="GO" id="GO:0003677">
    <property type="term" value="F:DNA binding"/>
    <property type="evidence" value="ECO:0007669"/>
    <property type="project" value="InterPro"/>
</dbReference>